<gene>
    <name evidence="2" type="ORF">DPMN_156145</name>
</gene>
<dbReference type="Proteomes" id="UP000828390">
    <property type="component" value="Unassembled WGS sequence"/>
</dbReference>
<accession>A0A9D4FSK8</accession>
<reference evidence="2" key="2">
    <citation type="submission" date="2020-11" db="EMBL/GenBank/DDBJ databases">
        <authorList>
            <person name="McCartney M.A."/>
            <person name="Auch B."/>
            <person name="Kono T."/>
            <person name="Mallez S."/>
            <person name="Becker A."/>
            <person name="Gohl D.M."/>
            <person name="Silverstein K.A.T."/>
            <person name="Koren S."/>
            <person name="Bechman K.B."/>
            <person name="Herman A."/>
            <person name="Abrahante J.E."/>
            <person name="Garbe J."/>
        </authorList>
    </citation>
    <scope>NUCLEOTIDE SEQUENCE</scope>
    <source>
        <strain evidence="2">Duluth1</strain>
        <tissue evidence="2">Whole animal</tissue>
    </source>
</reference>
<protein>
    <submittedName>
        <fullName evidence="2">Uncharacterized protein</fullName>
    </submittedName>
</protein>
<evidence type="ECO:0000256" key="1">
    <source>
        <dbReference type="SAM" id="MobiDB-lite"/>
    </source>
</evidence>
<evidence type="ECO:0000313" key="2">
    <source>
        <dbReference type="EMBL" id="KAH3802468.1"/>
    </source>
</evidence>
<dbReference type="EMBL" id="JAIWYP010000007">
    <property type="protein sequence ID" value="KAH3802468.1"/>
    <property type="molecule type" value="Genomic_DNA"/>
</dbReference>
<dbReference type="AlphaFoldDB" id="A0A9D4FSK8"/>
<feature type="compositionally biased region" description="Polar residues" evidence="1">
    <location>
        <begin position="19"/>
        <end position="45"/>
    </location>
</feature>
<sequence length="59" mass="6379">MLQIAGGSCYRTFRKRSSTNHTLPTDGCSTSLAPSTATRTGPQDTRATSLCWDTVVQED</sequence>
<comment type="caution">
    <text evidence="2">The sequence shown here is derived from an EMBL/GenBank/DDBJ whole genome shotgun (WGS) entry which is preliminary data.</text>
</comment>
<feature type="region of interest" description="Disordered" evidence="1">
    <location>
        <begin position="17"/>
        <end position="45"/>
    </location>
</feature>
<name>A0A9D4FSK8_DREPO</name>
<reference evidence="2" key="1">
    <citation type="journal article" date="2019" name="bioRxiv">
        <title>The Genome of the Zebra Mussel, Dreissena polymorpha: A Resource for Invasive Species Research.</title>
        <authorList>
            <person name="McCartney M.A."/>
            <person name="Auch B."/>
            <person name="Kono T."/>
            <person name="Mallez S."/>
            <person name="Zhang Y."/>
            <person name="Obille A."/>
            <person name="Becker A."/>
            <person name="Abrahante J.E."/>
            <person name="Garbe J."/>
            <person name="Badalamenti J.P."/>
            <person name="Herman A."/>
            <person name="Mangelson H."/>
            <person name="Liachko I."/>
            <person name="Sullivan S."/>
            <person name="Sone E.D."/>
            <person name="Koren S."/>
            <person name="Silverstein K.A.T."/>
            <person name="Beckman K.B."/>
            <person name="Gohl D.M."/>
        </authorList>
    </citation>
    <scope>NUCLEOTIDE SEQUENCE</scope>
    <source>
        <strain evidence="2">Duluth1</strain>
        <tissue evidence="2">Whole animal</tissue>
    </source>
</reference>
<organism evidence="2 3">
    <name type="scientific">Dreissena polymorpha</name>
    <name type="common">Zebra mussel</name>
    <name type="synonym">Mytilus polymorpha</name>
    <dbReference type="NCBI Taxonomy" id="45954"/>
    <lineage>
        <taxon>Eukaryota</taxon>
        <taxon>Metazoa</taxon>
        <taxon>Spiralia</taxon>
        <taxon>Lophotrochozoa</taxon>
        <taxon>Mollusca</taxon>
        <taxon>Bivalvia</taxon>
        <taxon>Autobranchia</taxon>
        <taxon>Heteroconchia</taxon>
        <taxon>Euheterodonta</taxon>
        <taxon>Imparidentia</taxon>
        <taxon>Neoheterodontei</taxon>
        <taxon>Myida</taxon>
        <taxon>Dreissenoidea</taxon>
        <taxon>Dreissenidae</taxon>
        <taxon>Dreissena</taxon>
    </lineage>
</organism>
<keyword evidence="3" id="KW-1185">Reference proteome</keyword>
<proteinExistence type="predicted"/>
<evidence type="ECO:0000313" key="3">
    <source>
        <dbReference type="Proteomes" id="UP000828390"/>
    </source>
</evidence>